<reference evidence="2 3" key="1">
    <citation type="submission" date="2017-10" db="EMBL/GenBank/DDBJ databases">
        <title>Streptomyces alboflavus Genome sequencing and assembly.</title>
        <authorList>
            <person name="Wang Y."/>
            <person name="Du B."/>
            <person name="Ding Y."/>
            <person name="Liu H."/>
            <person name="Hou Q."/>
            <person name="Liu K."/>
            <person name="Wang C."/>
            <person name="Yao L."/>
        </authorList>
    </citation>
    <scope>NUCLEOTIDE SEQUENCE [LARGE SCALE GENOMIC DNA]</scope>
    <source>
        <strain evidence="2 3">MDJK44</strain>
        <plasmid evidence="3">Plasmid pmdjk44.2</plasmid>
    </source>
</reference>
<feature type="compositionally biased region" description="Basic and acidic residues" evidence="1">
    <location>
        <begin position="19"/>
        <end position="43"/>
    </location>
</feature>
<keyword evidence="2" id="KW-0614">Plasmid</keyword>
<evidence type="ECO:0000313" key="2">
    <source>
        <dbReference type="EMBL" id="ATM24858.1"/>
    </source>
</evidence>
<protein>
    <submittedName>
        <fullName evidence="2">Uncharacterized protein</fullName>
    </submittedName>
</protein>
<dbReference type="RefSeq" id="WP_100112660.1">
    <property type="nucleotide sequence ID" value="NZ_CP023977.1"/>
</dbReference>
<dbReference type="AlphaFoldDB" id="A0A291W4B2"/>
<accession>A0A291W4B2</accession>
<evidence type="ECO:0000313" key="3">
    <source>
        <dbReference type="Proteomes" id="UP000195880"/>
    </source>
</evidence>
<keyword evidence="3" id="KW-1185">Reference proteome</keyword>
<feature type="region of interest" description="Disordered" evidence="1">
    <location>
        <begin position="1"/>
        <end position="65"/>
    </location>
</feature>
<name>A0A291W4B2_9ACTN</name>
<organism evidence="2 3">
    <name type="scientific">Streptomyces alboflavus</name>
    <dbReference type="NCBI Taxonomy" id="67267"/>
    <lineage>
        <taxon>Bacteria</taxon>
        <taxon>Bacillati</taxon>
        <taxon>Actinomycetota</taxon>
        <taxon>Actinomycetes</taxon>
        <taxon>Kitasatosporales</taxon>
        <taxon>Streptomycetaceae</taxon>
        <taxon>Streptomyces</taxon>
    </lineage>
</organism>
<dbReference type="Proteomes" id="UP000195880">
    <property type="component" value="Plasmid pMDJK44.2"/>
</dbReference>
<sequence length="82" mass="9246">MSRYSEHQRGEIEAAIQRPIEEVEDVARHQVSDGRRHPSHEDVTATGDEEPLEETDLRAQRISEEPDKVLVTTAVWNLGGAN</sequence>
<geneLocation type="plasmid" evidence="3">
    <name>pmdjk44.2</name>
</geneLocation>
<feature type="compositionally biased region" description="Basic and acidic residues" evidence="1">
    <location>
        <begin position="55"/>
        <end position="65"/>
    </location>
</feature>
<dbReference type="EMBL" id="CP023977">
    <property type="protein sequence ID" value="ATM24858.1"/>
    <property type="molecule type" value="Genomic_DNA"/>
</dbReference>
<gene>
    <name evidence="2" type="ORF">SMD44_p20075</name>
</gene>
<proteinExistence type="predicted"/>
<feature type="compositionally biased region" description="Basic and acidic residues" evidence="1">
    <location>
        <begin position="1"/>
        <end position="12"/>
    </location>
</feature>
<dbReference type="KEGG" id="salf:SMD44_p20075"/>
<dbReference type="OrthoDB" id="9942647at2"/>
<evidence type="ECO:0000256" key="1">
    <source>
        <dbReference type="SAM" id="MobiDB-lite"/>
    </source>
</evidence>